<proteinExistence type="predicted"/>
<dbReference type="EMBL" id="BK003683">
    <property type="protein sequence ID" value="DAA02381.1"/>
    <property type="molecule type" value="Genomic_DNA"/>
</dbReference>
<name>Q6IGT3_DROME</name>
<sequence length="163" mass="18182">MANMFHCCEAWTLALVMALGMGGSWGFGFELGLGLGLGLLRVLLPRECFSFSFNFNFNSNFCFNLRSSGSCWRMLRQLERCCGACPRVCSHTLCATYRKILANEYRRYASRMPSLLSPRGDIMDAAQRSPAASPAAPAASSWHSNWDVATNRRLFDAHVLHSD</sequence>
<reference evidence="1" key="1">
    <citation type="journal article" date="2003" name="Genome Biol.">
        <title>An integrated gene annotation and transcriptional profiling approach towards the full gene content of the Drosophila genome.</title>
        <authorList>
            <person name="Hild M."/>
            <person name="Beckmann B."/>
            <person name="Haas S.A."/>
            <person name="Koch B."/>
            <person name="Solovyev V."/>
            <person name="Busold C."/>
            <person name="Fellenberg K."/>
            <person name="Boutros M."/>
            <person name="Vingron M."/>
            <person name="Sauer F."/>
            <person name="Hoheisel J.D."/>
            <person name="Paro R."/>
        </authorList>
    </citation>
    <scope>NUCLEOTIDE SEQUENCE</scope>
</reference>
<gene>
    <name evidence="1" type="ORF">HDC05326</name>
</gene>
<accession>Q6IGT3</accession>
<dbReference type="AlphaFoldDB" id="Q6IGT3"/>
<protein>
    <submittedName>
        <fullName evidence="1">HDC05326</fullName>
    </submittedName>
</protein>
<evidence type="ECO:0000313" key="1">
    <source>
        <dbReference type="EMBL" id="DAA02381.1"/>
    </source>
</evidence>
<organism evidence="1">
    <name type="scientific">Drosophila melanogaster</name>
    <name type="common">Fruit fly</name>
    <dbReference type="NCBI Taxonomy" id="7227"/>
    <lineage>
        <taxon>Eukaryota</taxon>
        <taxon>Metazoa</taxon>
        <taxon>Ecdysozoa</taxon>
        <taxon>Arthropoda</taxon>
        <taxon>Hexapoda</taxon>
        <taxon>Insecta</taxon>
        <taxon>Pterygota</taxon>
        <taxon>Neoptera</taxon>
        <taxon>Endopterygota</taxon>
        <taxon>Diptera</taxon>
        <taxon>Brachycera</taxon>
        <taxon>Muscomorpha</taxon>
        <taxon>Ephydroidea</taxon>
        <taxon>Drosophilidae</taxon>
        <taxon>Drosophila</taxon>
        <taxon>Sophophora</taxon>
    </lineage>
</organism>